<protein>
    <submittedName>
        <fullName evidence="2">Uncharacterized protein</fullName>
    </submittedName>
</protein>
<evidence type="ECO:0000313" key="2">
    <source>
        <dbReference type="EMBL" id="CAE0652151.1"/>
    </source>
</evidence>
<proteinExistence type="predicted"/>
<dbReference type="EMBL" id="HBIV01007266">
    <property type="protein sequence ID" value="CAE0652151.1"/>
    <property type="molecule type" value="Transcribed_RNA"/>
</dbReference>
<feature type="compositionally biased region" description="Low complexity" evidence="1">
    <location>
        <begin position="85"/>
        <end position="95"/>
    </location>
</feature>
<name>A0A7S3YHW2_9EUKA</name>
<feature type="region of interest" description="Disordered" evidence="1">
    <location>
        <begin position="85"/>
        <end position="107"/>
    </location>
</feature>
<dbReference type="AlphaFoldDB" id="A0A7S3YHW2"/>
<evidence type="ECO:0000256" key="1">
    <source>
        <dbReference type="SAM" id="MobiDB-lite"/>
    </source>
</evidence>
<sequence>MFAPTYDLDGYTSPTDCVRPASVDVAFHHNTEQPADRNIGEHADRDIADDHENHIAAVAAADEDKLSDRHDTSVVHRDCVLRGLASSPLSSPRPLDGARSLLRSRSS</sequence>
<organism evidence="2">
    <name type="scientific">Lotharella globosa</name>
    <dbReference type="NCBI Taxonomy" id="91324"/>
    <lineage>
        <taxon>Eukaryota</taxon>
        <taxon>Sar</taxon>
        <taxon>Rhizaria</taxon>
        <taxon>Cercozoa</taxon>
        <taxon>Chlorarachniophyceae</taxon>
        <taxon>Lotharella</taxon>
    </lineage>
</organism>
<reference evidence="2" key="1">
    <citation type="submission" date="2021-01" db="EMBL/GenBank/DDBJ databases">
        <authorList>
            <person name="Corre E."/>
            <person name="Pelletier E."/>
            <person name="Niang G."/>
            <person name="Scheremetjew M."/>
            <person name="Finn R."/>
            <person name="Kale V."/>
            <person name="Holt S."/>
            <person name="Cochrane G."/>
            <person name="Meng A."/>
            <person name="Brown T."/>
            <person name="Cohen L."/>
        </authorList>
    </citation>
    <scope>NUCLEOTIDE SEQUENCE</scope>
    <source>
        <strain evidence="2">CCCM811</strain>
    </source>
</reference>
<gene>
    <name evidence="2" type="ORF">LGLO00237_LOCUS5382</name>
</gene>
<accession>A0A7S3YHW2</accession>